<protein>
    <recommendedName>
        <fullName evidence="3">VOC domain-containing protein</fullName>
    </recommendedName>
</protein>
<reference evidence="2" key="1">
    <citation type="journal article" date="2019" name="Int. J. Syst. Evol. Microbiol.">
        <title>The Global Catalogue of Microorganisms (GCM) 10K type strain sequencing project: providing services to taxonomists for standard genome sequencing and annotation.</title>
        <authorList>
            <consortium name="The Broad Institute Genomics Platform"/>
            <consortium name="The Broad Institute Genome Sequencing Center for Infectious Disease"/>
            <person name="Wu L."/>
            <person name="Ma J."/>
        </authorList>
    </citation>
    <scope>NUCLEOTIDE SEQUENCE [LARGE SCALE GENOMIC DNA]</scope>
    <source>
        <strain evidence="2">CCM 8691</strain>
    </source>
</reference>
<name>A0ABV8P3D4_9SPHI</name>
<evidence type="ECO:0000313" key="2">
    <source>
        <dbReference type="Proteomes" id="UP001595789"/>
    </source>
</evidence>
<keyword evidence="2" id="KW-1185">Reference proteome</keyword>
<accession>A0ABV8P3D4</accession>
<dbReference type="RefSeq" id="WP_378980968.1">
    <property type="nucleotide sequence ID" value="NZ_JBHSBW010000003.1"/>
</dbReference>
<proteinExistence type="predicted"/>
<organism evidence="1 2">
    <name type="scientific">Pedobacter lithocola</name>
    <dbReference type="NCBI Taxonomy" id="1908239"/>
    <lineage>
        <taxon>Bacteria</taxon>
        <taxon>Pseudomonadati</taxon>
        <taxon>Bacteroidota</taxon>
        <taxon>Sphingobacteriia</taxon>
        <taxon>Sphingobacteriales</taxon>
        <taxon>Sphingobacteriaceae</taxon>
        <taxon>Pedobacter</taxon>
    </lineage>
</organism>
<gene>
    <name evidence="1" type="ORF">ACFOWA_01065</name>
</gene>
<comment type="caution">
    <text evidence="1">The sequence shown here is derived from an EMBL/GenBank/DDBJ whole genome shotgun (WGS) entry which is preliminary data.</text>
</comment>
<evidence type="ECO:0000313" key="1">
    <source>
        <dbReference type="EMBL" id="MFC4209749.1"/>
    </source>
</evidence>
<dbReference type="EMBL" id="JBHSBW010000003">
    <property type="protein sequence ID" value="MFC4209749.1"/>
    <property type="molecule type" value="Genomic_DNA"/>
</dbReference>
<evidence type="ECO:0008006" key="3">
    <source>
        <dbReference type="Google" id="ProtNLM"/>
    </source>
</evidence>
<dbReference type="Proteomes" id="UP001595789">
    <property type="component" value="Unassembled WGS sequence"/>
</dbReference>
<sequence>MIEIGNGPDIELFEFHVDGQKEAVRSIDLGLQHFAIYTNDIKTSLEKFSSAGG</sequence>